<evidence type="ECO:0000313" key="2">
    <source>
        <dbReference type="Proteomes" id="UP000239549"/>
    </source>
</evidence>
<dbReference type="AlphaFoldDB" id="A0A2L2XHC6"/>
<comment type="caution">
    <text evidence="1">The sequence shown here is derived from an EMBL/GenBank/DDBJ whole genome shotgun (WGS) entry which is preliminary data.</text>
</comment>
<dbReference type="Proteomes" id="UP000239549">
    <property type="component" value="Unassembled WGS sequence"/>
</dbReference>
<keyword evidence="2" id="KW-1185">Reference proteome</keyword>
<proteinExistence type="predicted"/>
<gene>
    <name evidence="1" type="ORF">DCCM_4902</name>
</gene>
<reference evidence="2" key="1">
    <citation type="submission" date="2018-02" db="EMBL/GenBank/DDBJ databases">
        <title>Genome sequence of Desulfocucumis palustris strain NAW-5.</title>
        <authorList>
            <person name="Watanabe M."/>
            <person name="Kojima H."/>
            <person name="Fukui M."/>
        </authorList>
    </citation>
    <scope>NUCLEOTIDE SEQUENCE [LARGE SCALE GENOMIC DNA]</scope>
    <source>
        <strain evidence="2">NAW-5</strain>
    </source>
</reference>
<organism evidence="1 2">
    <name type="scientific">Desulfocucumis palustris</name>
    <dbReference type="NCBI Taxonomy" id="1898651"/>
    <lineage>
        <taxon>Bacteria</taxon>
        <taxon>Bacillati</taxon>
        <taxon>Bacillota</taxon>
        <taxon>Clostridia</taxon>
        <taxon>Eubacteriales</taxon>
        <taxon>Desulfocucumaceae</taxon>
        <taxon>Desulfocucumis</taxon>
    </lineage>
</organism>
<name>A0A2L2XHC6_9FIRM</name>
<sequence>MFYFVNMRCNIWNRKNKIPKNYRPLKPKEKFLKALKN</sequence>
<accession>A0A2L2XHC6</accession>
<evidence type="ECO:0000313" key="1">
    <source>
        <dbReference type="EMBL" id="GBF35767.1"/>
    </source>
</evidence>
<protein>
    <submittedName>
        <fullName evidence="1">Uncharacterized protein</fullName>
    </submittedName>
</protein>
<dbReference type="EMBL" id="BFAV01000182">
    <property type="protein sequence ID" value="GBF35767.1"/>
    <property type="molecule type" value="Genomic_DNA"/>
</dbReference>